<gene>
    <name evidence="1" type="ORF">EV356DRAFT_530775</name>
</gene>
<dbReference type="AlphaFoldDB" id="A0A6A6HFR4"/>
<proteinExistence type="predicted"/>
<dbReference type="OrthoDB" id="3510794at2759"/>
<accession>A0A6A6HFR4</accession>
<dbReference type="Proteomes" id="UP000800092">
    <property type="component" value="Unassembled WGS sequence"/>
</dbReference>
<reference evidence="1" key="1">
    <citation type="journal article" date="2020" name="Stud. Mycol.">
        <title>101 Dothideomycetes genomes: a test case for predicting lifestyles and emergence of pathogens.</title>
        <authorList>
            <person name="Haridas S."/>
            <person name="Albert R."/>
            <person name="Binder M."/>
            <person name="Bloem J."/>
            <person name="Labutti K."/>
            <person name="Salamov A."/>
            <person name="Andreopoulos B."/>
            <person name="Baker S."/>
            <person name="Barry K."/>
            <person name="Bills G."/>
            <person name="Bluhm B."/>
            <person name="Cannon C."/>
            <person name="Castanera R."/>
            <person name="Culley D."/>
            <person name="Daum C."/>
            <person name="Ezra D."/>
            <person name="Gonzalez J."/>
            <person name="Henrissat B."/>
            <person name="Kuo A."/>
            <person name="Liang C."/>
            <person name="Lipzen A."/>
            <person name="Lutzoni F."/>
            <person name="Magnuson J."/>
            <person name="Mondo S."/>
            <person name="Nolan M."/>
            <person name="Ohm R."/>
            <person name="Pangilinan J."/>
            <person name="Park H.-J."/>
            <person name="Ramirez L."/>
            <person name="Alfaro M."/>
            <person name="Sun H."/>
            <person name="Tritt A."/>
            <person name="Yoshinaga Y."/>
            <person name="Zwiers L.-H."/>
            <person name="Turgeon B."/>
            <person name="Goodwin S."/>
            <person name="Spatafora J."/>
            <person name="Crous P."/>
            <person name="Grigoriev I."/>
        </authorList>
    </citation>
    <scope>NUCLEOTIDE SEQUENCE</scope>
    <source>
        <strain evidence="1">Tuck. ex Michener</strain>
    </source>
</reference>
<organism evidence="1 2">
    <name type="scientific">Viridothelium virens</name>
    <name type="common">Speckled blister lichen</name>
    <name type="synonym">Trypethelium virens</name>
    <dbReference type="NCBI Taxonomy" id="1048519"/>
    <lineage>
        <taxon>Eukaryota</taxon>
        <taxon>Fungi</taxon>
        <taxon>Dikarya</taxon>
        <taxon>Ascomycota</taxon>
        <taxon>Pezizomycotina</taxon>
        <taxon>Dothideomycetes</taxon>
        <taxon>Dothideomycetes incertae sedis</taxon>
        <taxon>Trypetheliales</taxon>
        <taxon>Trypetheliaceae</taxon>
        <taxon>Viridothelium</taxon>
    </lineage>
</organism>
<evidence type="ECO:0008006" key="3">
    <source>
        <dbReference type="Google" id="ProtNLM"/>
    </source>
</evidence>
<sequence>MARHKDVCPAWAEKVAAKAAEAERQDIVESDTKDIKKKPGPQRWPNYWRCIRYNECFRCEQKGHRWYHFGLCPLKAPSRYVVDYRITLLRPMTISFLDLPPELRDMIYRDACDWNHAVSGYSRLLSNHERMLEANPRKYKDTYVPLRQPLHTPTVLLLNRQIFSEAFEILKKTPLVLRCTSDESELIQQLVRLRSVISLFGTEHMLSRIPVIEIVVDREWFFDGMCFIKHLAYDCLDDDQPKYNHFIVTLDDSVYPDAMATHETFDVHELSLFEMGPKRQKNYSEE</sequence>
<evidence type="ECO:0000313" key="2">
    <source>
        <dbReference type="Proteomes" id="UP000800092"/>
    </source>
</evidence>
<dbReference type="EMBL" id="ML991783">
    <property type="protein sequence ID" value="KAF2236887.1"/>
    <property type="molecule type" value="Genomic_DNA"/>
</dbReference>
<protein>
    <recommendedName>
        <fullName evidence="3">F-box domain-containing protein</fullName>
    </recommendedName>
</protein>
<keyword evidence="2" id="KW-1185">Reference proteome</keyword>
<name>A0A6A6HFR4_VIRVR</name>
<evidence type="ECO:0000313" key="1">
    <source>
        <dbReference type="EMBL" id="KAF2236887.1"/>
    </source>
</evidence>